<dbReference type="InterPro" id="IPR011006">
    <property type="entry name" value="CheY-like_superfamily"/>
</dbReference>
<dbReference type="Pfam" id="PF00072">
    <property type="entry name" value="Response_reg"/>
    <property type="match status" value="1"/>
</dbReference>
<dbReference type="RefSeq" id="WP_106302127.1">
    <property type="nucleotide sequence ID" value="NZ_PVWO01000062.1"/>
</dbReference>
<dbReference type="PANTHER" id="PTHR44591">
    <property type="entry name" value="STRESS RESPONSE REGULATOR PROTEIN 1"/>
    <property type="match status" value="1"/>
</dbReference>
<evidence type="ECO:0000256" key="2">
    <source>
        <dbReference type="PROSITE-ProRule" id="PRU00169"/>
    </source>
</evidence>
<dbReference type="Gene3D" id="3.40.50.2300">
    <property type="match status" value="1"/>
</dbReference>
<dbReference type="Proteomes" id="UP000238937">
    <property type="component" value="Unassembled WGS sequence"/>
</dbReference>
<evidence type="ECO:0000313" key="5">
    <source>
        <dbReference type="Proteomes" id="UP000238937"/>
    </source>
</evidence>
<dbReference type="AlphaFoldDB" id="A0A2T1GJ35"/>
<dbReference type="OrthoDB" id="457440at2"/>
<dbReference type="SMART" id="SM00448">
    <property type="entry name" value="REC"/>
    <property type="match status" value="1"/>
</dbReference>
<sequence length="120" mass="13255">MSQILIVEDSKLEADKLKKCLEGQGFSILVVTSGEEAELRLKTFKPSLIVLDVILPGESGFELCRKLKTEPATQSIPIVIYSTKDKQIDRTWGDMSGADAYLSKTVDEPTLLQTVNRLLG</sequence>
<dbReference type="EMBL" id="PVWO01000062">
    <property type="protein sequence ID" value="PSB57781.1"/>
    <property type="molecule type" value="Genomic_DNA"/>
</dbReference>
<name>A0A2T1GJ35_9CYAN</name>
<accession>A0A2T1GJ35</accession>
<dbReference type="InterPro" id="IPR001789">
    <property type="entry name" value="Sig_transdc_resp-reg_receiver"/>
</dbReference>
<dbReference type="GO" id="GO:0000160">
    <property type="term" value="P:phosphorelay signal transduction system"/>
    <property type="evidence" value="ECO:0007669"/>
    <property type="project" value="InterPro"/>
</dbReference>
<dbReference type="InterPro" id="IPR050595">
    <property type="entry name" value="Bact_response_regulator"/>
</dbReference>
<comment type="caution">
    <text evidence="4">The sequence shown here is derived from an EMBL/GenBank/DDBJ whole genome shotgun (WGS) entry which is preliminary data.</text>
</comment>
<feature type="modified residue" description="4-aspartylphosphate" evidence="2">
    <location>
        <position position="52"/>
    </location>
</feature>
<evidence type="ECO:0000259" key="3">
    <source>
        <dbReference type="PROSITE" id="PS50110"/>
    </source>
</evidence>
<evidence type="ECO:0000256" key="1">
    <source>
        <dbReference type="ARBA" id="ARBA00022553"/>
    </source>
</evidence>
<dbReference type="PANTHER" id="PTHR44591:SF3">
    <property type="entry name" value="RESPONSE REGULATORY DOMAIN-CONTAINING PROTEIN"/>
    <property type="match status" value="1"/>
</dbReference>
<keyword evidence="1 2" id="KW-0597">Phosphoprotein</keyword>
<dbReference type="PROSITE" id="PS50110">
    <property type="entry name" value="RESPONSE_REGULATORY"/>
    <property type="match status" value="1"/>
</dbReference>
<organism evidence="4 5">
    <name type="scientific">Chamaesiphon polymorphus CCALA 037</name>
    <dbReference type="NCBI Taxonomy" id="2107692"/>
    <lineage>
        <taxon>Bacteria</taxon>
        <taxon>Bacillati</taxon>
        <taxon>Cyanobacteriota</taxon>
        <taxon>Cyanophyceae</taxon>
        <taxon>Gomontiellales</taxon>
        <taxon>Chamaesiphonaceae</taxon>
        <taxon>Chamaesiphon</taxon>
    </lineage>
</organism>
<reference evidence="4 5" key="1">
    <citation type="submission" date="2018-03" db="EMBL/GenBank/DDBJ databases">
        <title>The ancient ancestry and fast evolution of plastids.</title>
        <authorList>
            <person name="Moore K.R."/>
            <person name="Magnabosco C."/>
            <person name="Momper L."/>
            <person name="Gold D.A."/>
            <person name="Bosak T."/>
            <person name="Fournier G.P."/>
        </authorList>
    </citation>
    <scope>NUCLEOTIDE SEQUENCE [LARGE SCALE GENOMIC DNA]</scope>
    <source>
        <strain evidence="4 5">CCALA 037</strain>
    </source>
</reference>
<gene>
    <name evidence="4" type="ORF">C7B77_07225</name>
</gene>
<evidence type="ECO:0000313" key="4">
    <source>
        <dbReference type="EMBL" id="PSB57781.1"/>
    </source>
</evidence>
<protein>
    <submittedName>
        <fullName evidence="4">Two-component system response regulator</fullName>
    </submittedName>
</protein>
<dbReference type="SUPFAM" id="SSF52172">
    <property type="entry name" value="CheY-like"/>
    <property type="match status" value="1"/>
</dbReference>
<feature type="domain" description="Response regulatory" evidence="3">
    <location>
        <begin position="3"/>
        <end position="119"/>
    </location>
</feature>
<proteinExistence type="predicted"/>
<keyword evidence="5" id="KW-1185">Reference proteome</keyword>